<protein>
    <recommendedName>
        <fullName evidence="2">Phytanoyl-CoA dioxygenase</fullName>
    </recommendedName>
</protein>
<reference evidence="1" key="1">
    <citation type="submission" date="2021-01" db="EMBL/GenBank/DDBJ databases">
        <authorList>
            <person name="Corre E."/>
            <person name="Pelletier E."/>
            <person name="Niang G."/>
            <person name="Scheremetjew M."/>
            <person name="Finn R."/>
            <person name="Kale V."/>
            <person name="Holt S."/>
            <person name="Cochrane G."/>
            <person name="Meng A."/>
            <person name="Brown T."/>
            <person name="Cohen L."/>
        </authorList>
    </citation>
    <scope>NUCLEOTIDE SEQUENCE</scope>
    <source>
        <strain evidence="1">OF101</strain>
    </source>
</reference>
<evidence type="ECO:0000313" key="1">
    <source>
        <dbReference type="EMBL" id="CAD9146924.1"/>
    </source>
</evidence>
<sequence length="343" mass="38050">MSPFPPRQKGGGICTKLLGSVAIAIFSVRLSYRCPEFQGPPDTSVSLDSQGWERTLQRNLADHGYAQVRQLLNESAAQSLRMLAEDFCYGRQRKALPLSWGGYTVPAFLDLPEFAGARWLLDDPRLHTVLGAMFKGAEYRFASHNDIGCDFVGVWHKDILRGPQRKYQVHDVWSPDEAGERHEIYKVLLYLQDHENDARAVKVIPGSHVSRDISLERGYAALHPRFGDAVIIDQRISHAGNTFYSLFGPGRIFMQVGFGKANNFTEEFARGTVERQEGYQAKMLQLPASSGLSSAVADLKAFAKGLLLTTIPPQTLNAFADIDVKKNPLLARLIFGSNAAKKG</sequence>
<proteinExistence type="predicted"/>
<name>A0A7S1W3I8_ALECA</name>
<gene>
    <name evidence="1" type="ORF">ACAT0790_LOCUS29810</name>
</gene>
<dbReference type="SUPFAM" id="SSF51197">
    <property type="entry name" value="Clavaminate synthase-like"/>
    <property type="match status" value="1"/>
</dbReference>
<dbReference type="Gene3D" id="2.60.120.620">
    <property type="entry name" value="q2cbj1_9rhob like domain"/>
    <property type="match status" value="1"/>
</dbReference>
<accession>A0A7S1W3I8</accession>
<evidence type="ECO:0008006" key="2">
    <source>
        <dbReference type="Google" id="ProtNLM"/>
    </source>
</evidence>
<dbReference type="AlphaFoldDB" id="A0A7S1W3I8"/>
<dbReference type="EMBL" id="HBGE01049361">
    <property type="protein sequence ID" value="CAD9146924.1"/>
    <property type="molecule type" value="Transcribed_RNA"/>
</dbReference>
<organism evidence="1">
    <name type="scientific">Alexandrium catenella</name>
    <name type="common">Red tide dinoflagellate</name>
    <name type="synonym">Gonyaulax catenella</name>
    <dbReference type="NCBI Taxonomy" id="2925"/>
    <lineage>
        <taxon>Eukaryota</taxon>
        <taxon>Sar</taxon>
        <taxon>Alveolata</taxon>
        <taxon>Dinophyceae</taxon>
        <taxon>Gonyaulacales</taxon>
        <taxon>Pyrocystaceae</taxon>
        <taxon>Alexandrium</taxon>
    </lineage>
</organism>